<accession>F0WR16</accession>
<name>F0WR16_9STRA</name>
<gene>
    <name evidence="1" type="primary">AlNc14C206G8824</name>
    <name evidence="1" type="ORF">ALNC14_099200</name>
</gene>
<organism evidence="1">
    <name type="scientific">Albugo laibachii Nc14</name>
    <dbReference type="NCBI Taxonomy" id="890382"/>
    <lineage>
        <taxon>Eukaryota</taxon>
        <taxon>Sar</taxon>
        <taxon>Stramenopiles</taxon>
        <taxon>Oomycota</taxon>
        <taxon>Peronosporomycetes</taxon>
        <taxon>Albuginales</taxon>
        <taxon>Albuginaceae</taxon>
        <taxon>Albugo</taxon>
    </lineage>
</organism>
<reference evidence="1" key="1">
    <citation type="journal article" date="2011" name="PLoS Biol.">
        <title>Gene gain and loss during evolution of obligate parasitism in the white rust pathogen of Arabidopsis thaliana.</title>
        <authorList>
            <person name="Kemen E."/>
            <person name="Gardiner A."/>
            <person name="Schultz-Larsen T."/>
            <person name="Kemen A.C."/>
            <person name="Balmuth A.L."/>
            <person name="Robert-Seilaniantz A."/>
            <person name="Bailey K."/>
            <person name="Holub E."/>
            <person name="Studholme D.J."/>
            <person name="Maclean D."/>
            <person name="Jones J.D."/>
        </authorList>
    </citation>
    <scope>NUCLEOTIDE SEQUENCE</scope>
</reference>
<sequence>MKKIVNLEVLTSIHNFDEKFSVDKRSRRLTDKVSKTHRVFAQYDNDRVGNFSLL</sequence>
<dbReference type="EMBL" id="FR824251">
    <property type="protein sequence ID" value="CCA23776.1"/>
    <property type="molecule type" value="Genomic_DNA"/>
</dbReference>
<reference evidence="1" key="2">
    <citation type="submission" date="2011-02" db="EMBL/GenBank/DDBJ databases">
        <authorList>
            <person name="MacLean D."/>
        </authorList>
    </citation>
    <scope>NUCLEOTIDE SEQUENCE</scope>
</reference>
<protein>
    <submittedName>
        <fullName evidence="1">AlNc14C206G8824 protein</fullName>
    </submittedName>
</protein>
<dbReference type="HOGENOM" id="CLU_3054340_0_0_1"/>
<evidence type="ECO:0000313" key="1">
    <source>
        <dbReference type="EMBL" id="CCA23776.1"/>
    </source>
</evidence>
<proteinExistence type="predicted"/>
<dbReference type="AlphaFoldDB" id="F0WR16"/>